<dbReference type="Gene3D" id="3.40.50.1820">
    <property type="entry name" value="alpha/beta hydrolase"/>
    <property type="match status" value="1"/>
</dbReference>
<name>A0A316YP62_9BASI</name>
<dbReference type="Proteomes" id="UP000245768">
    <property type="component" value="Unassembled WGS sequence"/>
</dbReference>
<feature type="compositionally biased region" description="Polar residues" evidence="4">
    <location>
        <begin position="85"/>
        <end position="99"/>
    </location>
</feature>
<dbReference type="Pfam" id="PF00135">
    <property type="entry name" value="COesterase"/>
    <property type="match status" value="1"/>
</dbReference>
<dbReference type="InterPro" id="IPR050309">
    <property type="entry name" value="Type-B_Carboxylest/Lipase"/>
</dbReference>
<dbReference type="PROSITE" id="PS00122">
    <property type="entry name" value="CARBOXYLESTERASE_B_1"/>
    <property type="match status" value="1"/>
</dbReference>
<evidence type="ECO:0000256" key="4">
    <source>
        <dbReference type="SAM" id="MobiDB-lite"/>
    </source>
</evidence>
<dbReference type="InterPro" id="IPR029058">
    <property type="entry name" value="AB_hydrolase_fold"/>
</dbReference>
<evidence type="ECO:0000256" key="2">
    <source>
        <dbReference type="ARBA" id="ARBA00022801"/>
    </source>
</evidence>
<dbReference type="RefSeq" id="XP_025378267.1">
    <property type="nucleotide sequence ID" value="XM_025524381.1"/>
</dbReference>
<dbReference type="AlphaFoldDB" id="A0A316YP62"/>
<dbReference type="PANTHER" id="PTHR11559">
    <property type="entry name" value="CARBOXYLESTERASE"/>
    <property type="match status" value="1"/>
</dbReference>
<dbReference type="SUPFAM" id="SSF53474">
    <property type="entry name" value="alpha/beta-Hydrolases"/>
    <property type="match status" value="1"/>
</dbReference>
<evidence type="ECO:0000313" key="6">
    <source>
        <dbReference type="EMBL" id="PWN91069.1"/>
    </source>
</evidence>
<dbReference type="InterPro" id="IPR019826">
    <property type="entry name" value="Carboxylesterase_B_AS"/>
</dbReference>
<dbReference type="InterPro" id="IPR002018">
    <property type="entry name" value="CarbesteraseB"/>
</dbReference>
<dbReference type="InParanoid" id="A0A316YP62"/>
<dbReference type="OrthoDB" id="408631at2759"/>
<evidence type="ECO:0000259" key="5">
    <source>
        <dbReference type="Pfam" id="PF00135"/>
    </source>
</evidence>
<keyword evidence="3" id="KW-0732">Signal</keyword>
<reference evidence="6 7" key="1">
    <citation type="journal article" date="2018" name="Mol. Biol. Evol.">
        <title>Broad Genomic Sampling Reveals a Smut Pathogenic Ancestry of the Fungal Clade Ustilaginomycotina.</title>
        <authorList>
            <person name="Kijpornyongpan T."/>
            <person name="Mondo S.J."/>
            <person name="Barry K."/>
            <person name="Sandor L."/>
            <person name="Lee J."/>
            <person name="Lipzen A."/>
            <person name="Pangilinan J."/>
            <person name="LaButti K."/>
            <person name="Hainaut M."/>
            <person name="Henrissat B."/>
            <person name="Grigoriev I.V."/>
            <person name="Spatafora J.W."/>
            <person name="Aime M.C."/>
        </authorList>
    </citation>
    <scope>NUCLEOTIDE SEQUENCE [LARGE SCALE GENOMIC DNA]</scope>
    <source>
        <strain evidence="6 7">MCA 4198</strain>
    </source>
</reference>
<proteinExistence type="inferred from homology"/>
<feature type="domain" description="Carboxylesterase type B" evidence="5">
    <location>
        <begin position="41"/>
        <end position="548"/>
    </location>
</feature>
<feature type="region of interest" description="Disordered" evidence="4">
    <location>
        <begin position="73"/>
        <end position="99"/>
    </location>
</feature>
<feature type="chain" id="PRO_5016192874" description="Carboxylic ester hydrolase" evidence="3">
    <location>
        <begin position="24"/>
        <end position="575"/>
    </location>
</feature>
<gene>
    <name evidence="6" type="ORF">FA10DRAFT_292038</name>
</gene>
<dbReference type="GO" id="GO:0016787">
    <property type="term" value="F:hydrolase activity"/>
    <property type="evidence" value="ECO:0007669"/>
    <property type="project" value="UniProtKB-KW"/>
</dbReference>
<dbReference type="GeneID" id="37046297"/>
<evidence type="ECO:0000313" key="7">
    <source>
        <dbReference type="Proteomes" id="UP000245768"/>
    </source>
</evidence>
<dbReference type="EMBL" id="KZ819635">
    <property type="protein sequence ID" value="PWN91069.1"/>
    <property type="molecule type" value="Genomic_DNA"/>
</dbReference>
<evidence type="ECO:0000256" key="1">
    <source>
        <dbReference type="ARBA" id="ARBA00005964"/>
    </source>
</evidence>
<sequence length="575" mass="62740">MRTLRFIFVICLAACLSCIKVSPSPVPSGQDSHSSRSLHRVALASGAYRGLHDPTTRSTVYYGIPYARAGRFKRPVPTEEDTRTVKQTTDATQHSPACTNFNIPPPYDEGFKELLGSAPIAPQSEDCLTMDVYVPDEAQTCDDQLPVLLFIAGGGFLNGASFIYDMRPMLEKATDLNKPFLGVVIQYRLGPFGFLNPSTRPDDFNLGLLDQREALRYVRDNIASFGGDPSRVTLMGQSAGAQSSLYQLLFASAKEQLFHSIWLASVPSTAAPFLQTETHSMDDIIAAVAEAAGCPANVTVNENVVCLEKVDAQKLVNVSTEAWQGSGPSLGGLVSENVFERIASKRYPDIPTVVSSCRDEGTSSAIGFKADNEEASALGVQILINTAHRFDEEQAKKIVEDMLSAYPNDPARGAPFDGRNTTYGEPSQYKRLSAIDTDSTYTTAWLDYLSAFSSHSSRSKVWGLLFQEPIPGTSEAMGVQHGSDLAFYFPTLLPDNDPRKFGKTSVVDALHTSLIHFVHCGHPAAQEDGDKWSLYNEAQGSTQVTSIGGRGNESIRTIAPPYRSGFDVIRRYFRP</sequence>
<comment type="similarity">
    <text evidence="1 3">Belongs to the type-B carboxylesterase/lipase family.</text>
</comment>
<feature type="signal peptide" evidence="3">
    <location>
        <begin position="1"/>
        <end position="23"/>
    </location>
</feature>
<organism evidence="6 7">
    <name type="scientific">Acaromyces ingoldii</name>
    <dbReference type="NCBI Taxonomy" id="215250"/>
    <lineage>
        <taxon>Eukaryota</taxon>
        <taxon>Fungi</taxon>
        <taxon>Dikarya</taxon>
        <taxon>Basidiomycota</taxon>
        <taxon>Ustilaginomycotina</taxon>
        <taxon>Exobasidiomycetes</taxon>
        <taxon>Exobasidiales</taxon>
        <taxon>Cryptobasidiaceae</taxon>
        <taxon>Acaromyces</taxon>
    </lineage>
</organism>
<dbReference type="EC" id="3.1.1.-" evidence="3"/>
<protein>
    <recommendedName>
        <fullName evidence="3">Carboxylic ester hydrolase</fullName>
        <ecNumber evidence="3">3.1.1.-</ecNumber>
    </recommendedName>
</protein>
<accession>A0A316YP62</accession>
<dbReference type="STRING" id="215250.A0A316YP62"/>
<keyword evidence="7" id="KW-1185">Reference proteome</keyword>
<evidence type="ECO:0000256" key="3">
    <source>
        <dbReference type="RuleBase" id="RU361235"/>
    </source>
</evidence>
<keyword evidence="2 3" id="KW-0378">Hydrolase</keyword>